<keyword evidence="5 9" id="KW-0547">Nucleotide-binding</keyword>
<dbReference type="SUPFAM" id="SSF50249">
    <property type="entry name" value="Nucleic acid-binding proteins"/>
    <property type="match status" value="1"/>
</dbReference>
<evidence type="ECO:0000313" key="14">
    <source>
        <dbReference type="Proteomes" id="UP000094385"/>
    </source>
</evidence>
<keyword evidence="9" id="KW-0227">DNA damage</keyword>
<organism evidence="13 14">
    <name type="scientific">Lipomyces starkeyi NRRL Y-11557</name>
    <dbReference type="NCBI Taxonomy" id="675824"/>
    <lineage>
        <taxon>Eukaryota</taxon>
        <taxon>Fungi</taxon>
        <taxon>Dikarya</taxon>
        <taxon>Ascomycota</taxon>
        <taxon>Saccharomycotina</taxon>
        <taxon>Lipomycetes</taxon>
        <taxon>Lipomycetales</taxon>
        <taxon>Lipomycetaceae</taxon>
        <taxon>Lipomyces</taxon>
    </lineage>
</organism>
<evidence type="ECO:0000259" key="12">
    <source>
        <dbReference type="PROSITE" id="PS50160"/>
    </source>
</evidence>
<dbReference type="AlphaFoldDB" id="A0A1E3PV78"/>
<evidence type="ECO:0000256" key="10">
    <source>
        <dbReference type="RuleBase" id="RU004196"/>
    </source>
</evidence>
<dbReference type="Gene3D" id="1.10.3260.10">
    <property type="entry name" value="DNA ligase, ATP-dependent, N-terminal domain"/>
    <property type="match status" value="1"/>
</dbReference>
<dbReference type="PROSITE" id="PS00697">
    <property type="entry name" value="DNA_LIGASE_A1"/>
    <property type="match status" value="1"/>
</dbReference>
<dbReference type="GO" id="GO:0071897">
    <property type="term" value="P:DNA biosynthetic process"/>
    <property type="evidence" value="ECO:0007669"/>
    <property type="project" value="InterPro"/>
</dbReference>
<evidence type="ECO:0000256" key="9">
    <source>
        <dbReference type="RuleBase" id="RU000617"/>
    </source>
</evidence>
<dbReference type="EMBL" id="KV454304">
    <property type="protein sequence ID" value="ODQ69240.1"/>
    <property type="molecule type" value="Genomic_DNA"/>
</dbReference>
<dbReference type="GO" id="GO:0003677">
    <property type="term" value="F:DNA binding"/>
    <property type="evidence" value="ECO:0007669"/>
    <property type="project" value="InterPro"/>
</dbReference>
<dbReference type="OrthoDB" id="206088at2759"/>
<keyword evidence="3 9" id="KW-0436">Ligase</keyword>
<dbReference type="GO" id="GO:0006281">
    <property type="term" value="P:DNA repair"/>
    <property type="evidence" value="ECO:0007669"/>
    <property type="project" value="UniProtKB-KW"/>
</dbReference>
<dbReference type="GO" id="GO:0006273">
    <property type="term" value="P:lagging strand elongation"/>
    <property type="evidence" value="ECO:0007669"/>
    <property type="project" value="TreeGrafter"/>
</dbReference>
<dbReference type="InterPro" id="IPR016059">
    <property type="entry name" value="DNA_ligase_ATP-dep_CS"/>
</dbReference>
<dbReference type="PROSITE" id="PS50160">
    <property type="entry name" value="DNA_LIGASE_A3"/>
    <property type="match status" value="1"/>
</dbReference>
<dbReference type="EC" id="6.5.1.1" evidence="9"/>
<dbReference type="InterPro" id="IPR012310">
    <property type="entry name" value="DNA_ligase_ATP-dep_cent"/>
</dbReference>
<dbReference type="FunFam" id="3.30.470.30:FF:000002">
    <property type="entry name" value="DNA ligase"/>
    <property type="match status" value="1"/>
</dbReference>
<protein>
    <recommendedName>
        <fullName evidence="9">DNA ligase</fullName>
        <ecNumber evidence="9">6.5.1.1</ecNumber>
    </recommendedName>
</protein>
<dbReference type="Gene3D" id="2.40.50.140">
    <property type="entry name" value="Nucleic acid-binding proteins"/>
    <property type="match status" value="1"/>
</dbReference>
<comment type="catalytic activity">
    <reaction evidence="8 9">
        <text>ATP + (deoxyribonucleotide)n-3'-hydroxyl + 5'-phospho-(deoxyribonucleotide)m = (deoxyribonucleotide)n+m + AMP + diphosphate.</text>
        <dbReference type="EC" id="6.5.1.1"/>
    </reaction>
</comment>
<dbReference type="CDD" id="cd07900">
    <property type="entry name" value="Adenylation_DNA_ligase_I_Euk"/>
    <property type="match status" value="1"/>
</dbReference>
<dbReference type="InterPro" id="IPR012340">
    <property type="entry name" value="NA-bd_OB-fold"/>
</dbReference>
<dbReference type="FunFam" id="2.40.50.140:FF:000062">
    <property type="entry name" value="DNA ligase"/>
    <property type="match status" value="1"/>
</dbReference>
<dbReference type="GO" id="GO:0005634">
    <property type="term" value="C:nucleus"/>
    <property type="evidence" value="ECO:0007669"/>
    <property type="project" value="UniProtKB-SubCell"/>
</dbReference>
<evidence type="ECO:0000256" key="5">
    <source>
        <dbReference type="ARBA" id="ARBA00022741"/>
    </source>
</evidence>
<name>A0A1E3PV78_LIPST</name>
<dbReference type="NCBIfam" id="TIGR00574">
    <property type="entry name" value="dnl1"/>
    <property type="match status" value="1"/>
</dbReference>
<dbReference type="InterPro" id="IPR050191">
    <property type="entry name" value="ATP-dep_DNA_ligase"/>
</dbReference>
<proteinExistence type="inferred from homology"/>
<dbReference type="Gene3D" id="3.30.1490.70">
    <property type="match status" value="1"/>
</dbReference>
<feature type="domain" description="ATP-dependent DNA ligase family profile" evidence="12">
    <location>
        <begin position="530"/>
        <end position="682"/>
    </location>
</feature>
<evidence type="ECO:0000256" key="2">
    <source>
        <dbReference type="ARBA" id="ARBA00007572"/>
    </source>
</evidence>
<dbReference type="InterPro" id="IPR012309">
    <property type="entry name" value="DNA_ligase_ATP-dep_C"/>
</dbReference>
<dbReference type="CDD" id="cd07969">
    <property type="entry name" value="OBF_DNA_ligase_I"/>
    <property type="match status" value="1"/>
</dbReference>
<keyword evidence="4" id="KW-0235">DNA replication</keyword>
<sequence length="814" mass="90516">MPKRTTDGGSGTPKRNRNGTAATPASSPGSKRTLDFFFTNRSLNNSPVDRKPYQEKAENGNEIADEELARKLQAQFDAEYHELNQNNTARQLVQDPEHTTIFDNTGVSNSEADTLKISESDISVAETVDCGVRPPSPSKEVALIPTAAIYGSIATIDFTVSPPKFDPIEHLTALKRLIPAPYLLLTHLFTQVDATRSRIKIINGLTNFIRLLMLLDKSAITSAVWLSTNSIGPPYTALELGIGGSILSKALKTVSGISAPALKSLYDKYGDIGDVAFEAKVSVRTLVDPPRLSIKGVYDTLLQIAVAKGSKSQELKQKLVEKLLIRGRGEEVRYLTRTFVQHLRIGAVRTTMLTALARAFTFTEYGPDCAQDKLQKAEEIVRQCYARHPNYNDIIAGLLVSGVEKLAESCPMTLHIPILPMLGSITKDMSEMLVKIGNEHTEFACEFKYDGQRAQIHYDESGKISIFSRHLDLMTDKYPDIVDVLQSHRVILDSTRSFILEGEIVAVNEVTGALGSFQSLSNRGRKDVQIASISVTVCLFAFDLMYLNGESLLDVPFRTRRELLRSSFAPVPHKFAFAESIDATPLDQDAISTFFRSSIESKCEGIMVKLLDSIAATTTASTRRTKSLLSTYTPDLRRESWLKVKKDYDSAADSLDLVPIGGWYGNGRKSNFWSPVLLAVRDPDTGVFQAVCKCMTGFTDAMYKETKAKYDEGTINVTRLKPADFETPLTPEYYWVPQEVWEIKFADVTLSPLYPAAQGIISDRGLSIRFPRFIRKRDDKGVDEASSPAFLAELYQRQQSRGAEDQDDLYEQFY</sequence>
<dbReference type="InterPro" id="IPR036599">
    <property type="entry name" value="DNA_ligase_N_sf"/>
</dbReference>
<keyword evidence="9" id="KW-0234">DNA repair</keyword>
<dbReference type="PANTHER" id="PTHR45674:SF9">
    <property type="entry name" value="DNA LIGASE 3"/>
    <property type="match status" value="1"/>
</dbReference>
<evidence type="ECO:0000256" key="4">
    <source>
        <dbReference type="ARBA" id="ARBA00022705"/>
    </source>
</evidence>
<dbReference type="GO" id="GO:0005524">
    <property type="term" value="F:ATP binding"/>
    <property type="evidence" value="ECO:0007669"/>
    <property type="project" value="UniProtKB-KW"/>
</dbReference>
<dbReference type="STRING" id="675824.A0A1E3PV78"/>
<dbReference type="Pfam" id="PF01068">
    <property type="entry name" value="DNA_ligase_A_M"/>
    <property type="match status" value="1"/>
</dbReference>
<dbReference type="GO" id="GO:0006310">
    <property type="term" value="P:DNA recombination"/>
    <property type="evidence" value="ECO:0007669"/>
    <property type="project" value="UniProtKB-KW"/>
</dbReference>
<evidence type="ECO:0000256" key="6">
    <source>
        <dbReference type="ARBA" id="ARBA00022840"/>
    </source>
</evidence>
<keyword evidence="9" id="KW-0233">DNA recombination</keyword>
<comment type="similarity">
    <text evidence="2 10">Belongs to the ATP-dependent DNA ligase family.</text>
</comment>
<keyword evidence="14" id="KW-1185">Reference proteome</keyword>
<feature type="region of interest" description="Disordered" evidence="11">
    <location>
        <begin position="1"/>
        <end position="59"/>
    </location>
</feature>
<feature type="compositionally biased region" description="Basic and acidic residues" evidence="11">
    <location>
        <begin position="48"/>
        <end position="59"/>
    </location>
</feature>
<evidence type="ECO:0000313" key="13">
    <source>
        <dbReference type="EMBL" id="ODQ69240.1"/>
    </source>
</evidence>
<comment type="subcellular location">
    <subcellularLocation>
        <location evidence="1">Nucleus</location>
    </subcellularLocation>
</comment>
<evidence type="ECO:0000256" key="3">
    <source>
        <dbReference type="ARBA" id="ARBA00022598"/>
    </source>
</evidence>
<dbReference type="PANTHER" id="PTHR45674">
    <property type="entry name" value="DNA LIGASE 1/3 FAMILY MEMBER"/>
    <property type="match status" value="1"/>
</dbReference>
<dbReference type="InterPro" id="IPR012308">
    <property type="entry name" value="DNA_ligase_ATP-dep_N"/>
</dbReference>
<dbReference type="SUPFAM" id="SSF56091">
    <property type="entry name" value="DNA ligase/mRNA capping enzyme, catalytic domain"/>
    <property type="match status" value="1"/>
</dbReference>
<dbReference type="Proteomes" id="UP000094385">
    <property type="component" value="Unassembled WGS sequence"/>
</dbReference>
<keyword evidence="6 9" id="KW-0067">ATP-binding</keyword>
<accession>A0A1E3PV78</accession>
<evidence type="ECO:0000256" key="8">
    <source>
        <dbReference type="ARBA" id="ARBA00034003"/>
    </source>
</evidence>
<feature type="compositionally biased region" description="Polar residues" evidence="11">
    <location>
        <begin position="18"/>
        <end position="30"/>
    </location>
</feature>
<dbReference type="InterPro" id="IPR000977">
    <property type="entry name" value="DNA_ligase_ATP-dep"/>
</dbReference>
<keyword evidence="7" id="KW-0539">Nucleus</keyword>
<evidence type="ECO:0000256" key="7">
    <source>
        <dbReference type="ARBA" id="ARBA00023242"/>
    </source>
</evidence>
<dbReference type="Pfam" id="PF04679">
    <property type="entry name" value="DNA_ligase_A_C"/>
    <property type="match status" value="1"/>
</dbReference>
<evidence type="ECO:0000256" key="1">
    <source>
        <dbReference type="ARBA" id="ARBA00004123"/>
    </source>
</evidence>
<dbReference type="GO" id="GO:0003910">
    <property type="term" value="F:DNA ligase (ATP) activity"/>
    <property type="evidence" value="ECO:0007669"/>
    <property type="project" value="UniProtKB-EC"/>
</dbReference>
<reference evidence="13 14" key="1">
    <citation type="journal article" date="2016" name="Proc. Natl. Acad. Sci. U.S.A.">
        <title>Comparative genomics of biotechnologically important yeasts.</title>
        <authorList>
            <person name="Riley R."/>
            <person name="Haridas S."/>
            <person name="Wolfe K.H."/>
            <person name="Lopes M.R."/>
            <person name="Hittinger C.T."/>
            <person name="Goeker M."/>
            <person name="Salamov A.A."/>
            <person name="Wisecaver J.H."/>
            <person name="Long T.M."/>
            <person name="Calvey C.H."/>
            <person name="Aerts A.L."/>
            <person name="Barry K.W."/>
            <person name="Choi C."/>
            <person name="Clum A."/>
            <person name="Coughlan A.Y."/>
            <person name="Deshpande S."/>
            <person name="Douglass A.P."/>
            <person name="Hanson S.J."/>
            <person name="Klenk H.-P."/>
            <person name="LaButti K.M."/>
            <person name="Lapidus A."/>
            <person name="Lindquist E.A."/>
            <person name="Lipzen A.M."/>
            <person name="Meier-Kolthoff J.P."/>
            <person name="Ohm R.A."/>
            <person name="Otillar R.P."/>
            <person name="Pangilinan J.L."/>
            <person name="Peng Y."/>
            <person name="Rokas A."/>
            <person name="Rosa C.A."/>
            <person name="Scheuner C."/>
            <person name="Sibirny A.A."/>
            <person name="Slot J.C."/>
            <person name="Stielow J.B."/>
            <person name="Sun H."/>
            <person name="Kurtzman C.P."/>
            <person name="Blackwell M."/>
            <person name="Grigoriev I.V."/>
            <person name="Jeffries T.W."/>
        </authorList>
    </citation>
    <scope>NUCLEOTIDE SEQUENCE [LARGE SCALE GENOMIC DNA]</scope>
    <source>
        <strain evidence="13 14">NRRL Y-11557</strain>
    </source>
</reference>
<dbReference type="Gene3D" id="3.30.470.30">
    <property type="entry name" value="DNA ligase/mRNA capping enzyme"/>
    <property type="match status" value="1"/>
</dbReference>
<evidence type="ECO:0000256" key="11">
    <source>
        <dbReference type="SAM" id="MobiDB-lite"/>
    </source>
</evidence>
<dbReference type="SUPFAM" id="SSF117018">
    <property type="entry name" value="ATP-dependent DNA ligase DNA-binding domain"/>
    <property type="match status" value="1"/>
</dbReference>
<dbReference type="Pfam" id="PF04675">
    <property type="entry name" value="DNA_ligase_A_N"/>
    <property type="match status" value="1"/>
</dbReference>
<gene>
    <name evidence="13" type="ORF">LIPSTDRAFT_107915</name>
</gene>